<dbReference type="InterPro" id="IPR007436">
    <property type="entry name" value="DUF485"/>
</dbReference>
<organism evidence="2 3">
    <name type="scientific">Candidatus Wallbacteria bacterium HGW-Wallbacteria-1</name>
    <dbReference type="NCBI Taxonomy" id="2013854"/>
    <lineage>
        <taxon>Bacteria</taxon>
        <taxon>Candidatus Walliibacteriota</taxon>
    </lineage>
</organism>
<evidence type="ECO:0000313" key="3">
    <source>
        <dbReference type="Proteomes" id="UP000233256"/>
    </source>
</evidence>
<dbReference type="EMBL" id="PGXC01000040">
    <property type="protein sequence ID" value="PKK88607.1"/>
    <property type="molecule type" value="Genomic_DNA"/>
</dbReference>
<evidence type="ECO:0008006" key="4">
    <source>
        <dbReference type="Google" id="ProtNLM"/>
    </source>
</evidence>
<reference evidence="2 3" key="1">
    <citation type="journal article" date="2017" name="ISME J.">
        <title>Potential for microbial H2 and metal transformations associated with novel bacteria and archaea in deep terrestrial subsurface sediments.</title>
        <authorList>
            <person name="Hernsdorf A.W."/>
            <person name="Amano Y."/>
            <person name="Miyakawa K."/>
            <person name="Ise K."/>
            <person name="Suzuki Y."/>
            <person name="Anantharaman K."/>
            <person name="Probst A."/>
            <person name="Burstein D."/>
            <person name="Thomas B.C."/>
            <person name="Banfield J.F."/>
        </authorList>
    </citation>
    <scope>NUCLEOTIDE SEQUENCE [LARGE SCALE GENOMIC DNA]</scope>
    <source>
        <strain evidence="2">HGW-Wallbacteria-1</strain>
    </source>
</reference>
<sequence length="93" mass="10384">MLHGPAVQLSEDKSSAYKAKIGIYLFVFYLLVYTGFVVINTWKPKLMEIKVFMDLNLAVVYGFGLIILAIAAGLVYNFICTRAEDRMNGQGAE</sequence>
<comment type="caution">
    <text evidence="2">The sequence shown here is derived from an EMBL/GenBank/DDBJ whole genome shotgun (WGS) entry which is preliminary data.</text>
</comment>
<keyword evidence="1" id="KW-0472">Membrane</keyword>
<feature type="transmembrane region" description="Helical" evidence="1">
    <location>
        <begin position="59"/>
        <end position="79"/>
    </location>
</feature>
<keyword evidence="1" id="KW-0812">Transmembrane</keyword>
<accession>A0A2N1PJU2</accession>
<keyword evidence="1" id="KW-1133">Transmembrane helix</keyword>
<evidence type="ECO:0000313" key="2">
    <source>
        <dbReference type="EMBL" id="PKK88607.1"/>
    </source>
</evidence>
<dbReference type="AlphaFoldDB" id="A0A2N1PJU2"/>
<feature type="transmembrane region" description="Helical" evidence="1">
    <location>
        <begin position="21"/>
        <end position="39"/>
    </location>
</feature>
<name>A0A2N1PJU2_9BACT</name>
<evidence type="ECO:0000256" key="1">
    <source>
        <dbReference type="SAM" id="Phobius"/>
    </source>
</evidence>
<dbReference type="Pfam" id="PF04341">
    <property type="entry name" value="DUF485"/>
    <property type="match status" value="1"/>
</dbReference>
<dbReference type="Proteomes" id="UP000233256">
    <property type="component" value="Unassembled WGS sequence"/>
</dbReference>
<protein>
    <recommendedName>
        <fullName evidence="4">DUF485 domain-containing protein</fullName>
    </recommendedName>
</protein>
<proteinExistence type="predicted"/>
<gene>
    <name evidence="2" type="ORF">CVV64_18110</name>
</gene>